<dbReference type="GO" id="GO:0008168">
    <property type="term" value="F:methyltransferase activity"/>
    <property type="evidence" value="ECO:0007669"/>
    <property type="project" value="UniProtKB-KW"/>
</dbReference>
<evidence type="ECO:0000256" key="2">
    <source>
        <dbReference type="ARBA" id="ARBA00022603"/>
    </source>
</evidence>
<keyword evidence="2" id="KW-0489">Methyltransferase</keyword>
<dbReference type="InterPro" id="IPR029063">
    <property type="entry name" value="SAM-dependent_MTases_sf"/>
</dbReference>
<evidence type="ECO:0000256" key="3">
    <source>
        <dbReference type="ARBA" id="ARBA00022679"/>
    </source>
</evidence>
<feature type="non-terminal residue" evidence="5">
    <location>
        <position position="1"/>
    </location>
</feature>
<evidence type="ECO:0000313" key="6">
    <source>
        <dbReference type="Proteomes" id="UP001190700"/>
    </source>
</evidence>
<comment type="caution">
    <text evidence="5">The sequence shown here is derived from an EMBL/GenBank/DDBJ whole genome shotgun (WGS) entry which is preliminary data.</text>
</comment>
<evidence type="ECO:0008006" key="7">
    <source>
        <dbReference type="Google" id="ProtNLM"/>
    </source>
</evidence>
<evidence type="ECO:0000256" key="4">
    <source>
        <dbReference type="SAM" id="MobiDB-lite"/>
    </source>
</evidence>
<dbReference type="InterPro" id="IPR051419">
    <property type="entry name" value="Lys/N-term_MeTrsfase_sf"/>
</dbReference>
<dbReference type="AlphaFoldDB" id="A0AAE0FBL4"/>
<dbReference type="SUPFAM" id="SSF53335">
    <property type="entry name" value="S-adenosyl-L-methionine-dependent methyltransferases"/>
    <property type="match status" value="1"/>
</dbReference>
<evidence type="ECO:0000313" key="5">
    <source>
        <dbReference type="EMBL" id="KAK3256732.1"/>
    </source>
</evidence>
<feature type="region of interest" description="Disordered" evidence="4">
    <location>
        <begin position="1"/>
        <end position="27"/>
    </location>
</feature>
<dbReference type="Proteomes" id="UP001190700">
    <property type="component" value="Unassembled WGS sequence"/>
</dbReference>
<name>A0AAE0FBL4_9CHLO</name>
<accession>A0AAE0FBL4</accession>
<sequence>DFLLEEDELQPQYDDDNDGESDDDSGSETLDVEYWDSLFQHNIDSGTNTEWLMSYSSLAPHLAKFLRPGGRVLVVGCGDSDLSHGLYSDGFHDLTSCDISPVVVQHMKVQLYRFNPLTGRITALFAEWTPPILALGEGVSGPRCAGSSIPSGVKPLRL</sequence>
<dbReference type="EMBL" id="LGRX02021392">
    <property type="protein sequence ID" value="KAK3256732.1"/>
    <property type="molecule type" value="Genomic_DNA"/>
</dbReference>
<comment type="similarity">
    <text evidence="1">Belongs to the methyltransferase superfamily.</text>
</comment>
<organism evidence="5 6">
    <name type="scientific">Cymbomonas tetramitiformis</name>
    <dbReference type="NCBI Taxonomy" id="36881"/>
    <lineage>
        <taxon>Eukaryota</taxon>
        <taxon>Viridiplantae</taxon>
        <taxon>Chlorophyta</taxon>
        <taxon>Pyramimonadophyceae</taxon>
        <taxon>Pyramimonadales</taxon>
        <taxon>Pyramimonadaceae</taxon>
        <taxon>Cymbomonas</taxon>
    </lineage>
</organism>
<evidence type="ECO:0000256" key="1">
    <source>
        <dbReference type="ARBA" id="ARBA00008361"/>
    </source>
</evidence>
<proteinExistence type="inferred from homology"/>
<reference evidence="5 6" key="1">
    <citation type="journal article" date="2015" name="Genome Biol. Evol.">
        <title>Comparative Genomics of a Bacterivorous Green Alga Reveals Evolutionary Causalities and Consequences of Phago-Mixotrophic Mode of Nutrition.</title>
        <authorList>
            <person name="Burns J.A."/>
            <person name="Paasch A."/>
            <person name="Narechania A."/>
            <person name="Kim E."/>
        </authorList>
    </citation>
    <scope>NUCLEOTIDE SEQUENCE [LARGE SCALE GENOMIC DNA]</scope>
    <source>
        <strain evidence="5 6">PLY_AMNH</strain>
    </source>
</reference>
<keyword evidence="6" id="KW-1185">Reference proteome</keyword>
<dbReference type="GO" id="GO:0032259">
    <property type="term" value="P:methylation"/>
    <property type="evidence" value="ECO:0007669"/>
    <property type="project" value="UniProtKB-KW"/>
</dbReference>
<dbReference type="CDD" id="cd02440">
    <property type="entry name" value="AdoMet_MTases"/>
    <property type="match status" value="1"/>
</dbReference>
<protein>
    <recommendedName>
        <fullName evidence="7">Methyltransferase domain-containing protein</fullName>
    </recommendedName>
</protein>
<dbReference type="PANTHER" id="PTHR12176">
    <property type="entry name" value="SAM-DEPENDENT METHYLTRANSFERASE SUPERFAMILY PROTEIN"/>
    <property type="match status" value="1"/>
</dbReference>
<dbReference type="Gene3D" id="3.40.50.150">
    <property type="entry name" value="Vaccinia Virus protein VP39"/>
    <property type="match status" value="1"/>
</dbReference>
<keyword evidence="3" id="KW-0808">Transferase</keyword>
<gene>
    <name evidence="5" type="ORF">CYMTET_34147</name>
</gene>